<evidence type="ECO:0000313" key="2">
    <source>
        <dbReference type="EMBL" id="AZU04701.1"/>
    </source>
</evidence>
<dbReference type="PANTHER" id="PTHR13812:SF19">
    <property type="entry name" value="KETIMINE REDUCTASE MU-CRYSTALLIN"/>
    <property type="match status" value="1"/>
</dbReference>
<gene>
    <name evidence="2" type="ORF">X907_2180</name>
</gene>
<keyword evidence="3" id="KW-1185">Reference proteome</keyword>
<sequence>MTSPLFLDAAQVAERLSLDVCTGLMREAMRALSGGEVEQALRSFLKLGEGRTFALMPAGFVPGGPFGAKLVSVFADPDHPGRRSHEGLVILFDGRSGAPVCVADGGEVTRIRTASASAAATDALASPDASRLAIFGTGVQAHTHALAIAHVRKLEQIIVWGRDRDLAGALAARLASELNIDAMAEPDPARAARADIISTVTASAEPVLKGKWVQPGTHVNLAGSSGPHAAEADSALVAAARFIADHRTHVLAHGGEFLRARQAGLIDDDHIVAEIGEVYAGTQAGRTGPEDITIYKSLGHAVQDLAAVAWLYNDMKARGQG</sequence>
<dbReference type="EMBL" id="CP018911">
    <property type="protein sequence ID" value="AZU04701.1"/>
    <property type="molecule type" value="Genomic_DNA"/>
</dbReference>
<dbReference type="InterPro" id="IPR023401">
    <property type="entry name" value="ODC_N"/>
</dbReference>
<comment type="similarity">
    <text evidence="1">Belongs to the ornithine cyclodeaminase/mu-crystallin family.</text>
</comment>
<dbReference type="GO" id="GO:0005737">
    <property type="term" value="C:cytoplasm"/>
    <property type="evidence" value="ECO:0007669"/>
    <property type="project" value="TreeGrafter"/>
</dbReference>
<dbReference type="PIRSF" id="PIRSF001439">
    <property type="entry name" value="CryM"/>
    <property type="match status" value="1"/>
</dbReference>
<dbReference type="GO" id="GO:0019752">
    <property type="term" value="P:carboxylic acid metabolic process"/>
    <property type="evidence" value="ECO:0007669"/>
    <property type="project" value="UniProtKB-ARBA"/>
</dbReference>
<dbReference type="PANTHER" id="PTHR13812">
    <property type="entry name" value="KETIMINE REDUCTASE MU-CRYSTALLIN"/>
    <property type="match status" value="1"/>
</dbReference>
<dbReference type="FunFam" id="3.40.50.720:FF:000311">
    <property type="entry name" value="Ornithine cyclodeaminase"/>
    <property type="match status" value="1"/>
</dbReference>
<organism evidence="2 3">
    <name type="scientific">Glycocaulis alkaliphilus</name>
    <dbReference type="NCBI Taxonomy" id="1434191"/>
    <lineage>
        <taxon>Bacteria</taxon>
        <taxon>Pseudomonadati</taxon>
        <taxon>Pseudomonadota</taxon>
        <taxon>Alphaproteobacteria</taxon>
        <taxon>Maricaulales</taxon>
        <taxon>Maricaulaceae</taxon>
        <taxon>Glycocaulis</taxon>
    </lineage>
</organism>
<dbReference type="Gene3D" id="3.30.1780.10">
    <property type="entry name" value="ornithine cyclodeaminase, domain 1"/>
    <property type="match status" value="1"/>
</dbReference>
<dbReference type="SUPFAM" id="SSF51735">
    <property type="entry name" value="NAD(P)-binding Rossmann-fold domains"/>
    <property type="match status" value="1"/>
</dbReference>
<reference evidence="2 3" key="1">
    <citation type="submission" date="2016-12" db="EMBL/GenBank/DDBJ databases">
        <title>The genome of dimorphic prosthecate Glycocaulis alkaliphilus 6b-8t, isolated from crude oil dictates its adaptability in petroleum environments.</title>
        <authorList>
            <person name="Wu X.-L."/>
            <person name="Geng S."/>
        </authorList>
    </citation>
    <scope>NUCLEOTIDE SEQUENCE [LARGE SCALE GENOMIC DNA]</scope>
    <source>
        <strain evidence="2 3">6B-8</strain>
    </source>
</reference>
<dbReference type="KEGG" id="gak:X907_2180"/>
<dbReference type="AlphaFoldDB" id="A0A3T0EBA5"/>
<dbReference type="GO" id="GO:0016491">
    <property type="term" value="F:oxidoreductase activity"/>
    <property type="evidence" value="ECO:0007669"/>
    <property type="project" value="UniProtKB-ARBA"/>
</dbReference>
<dbReference type="Pfam" id="PF02423">
    <property type="entry name" value="OCD_Mu_crystall"/>
    <property type="match status" value="1"/>
</dbReference>
<name>A0A3T0EBA5_9PROT</name>
<protein>
    <submittedName>
        <fullName evidence="2">Ornithine cyclodeaminase</fullName>
    </submittedName>
</protein>
<evidence type="ECO:0000256" key="1">
    <source>
        <dbReference type="ARBA" id="ARBA00008903"/>
    </source>
</evidence>
<dbReference type="Proteomes" id="UP000286954">
    <property type="component" value="Chromosome"/>
</dbReference>
<evidence type="ECO:0000313" key="3">
    <source>
        <dbReference type="Proteomes" id="UP000286954"/>
    </source>
</evidence>
<dbReference type="InterPro" id="IPR036291">
    <property type="entry name" value="NAD(P)-bd_dom_sf"/>
</dbReference>
<proteinExistence type="inferred from homology"/>
<dbReference type="RefSeq" id="WP_127567857.1">
    <property type="nucleotide sequence ID" value="NZ_BMFB01000001.1"/>
</dbReference>
<dbReference type="InterPro" id="IPR003462">
    <property type="entry name" value="ODC_Mu_crystall"/>
</dbReference>
<dbReference type="OrthoDB" id="9785971at2"/>
<dbReference type="Gene3D" id="3.40.50.720">
    <property type="entry name" value="NAD(P)-binding Rossmann-like Domain"/>
    <property type="match status" value="1"/>
</dbReference>
<accession>A0A3T0EBA5</accession>